<feature type="domain" description="Shikimate dehydrogenase substrate binding N-terminal" evidence="4">
    <location>
        <begin position="6"/>
        <end position="88"/>
    </location>
</feature>
<keyword evidence="3" id="KW-0057">Aromatic amino acid biosynthesis</keyword>
<gene>
    <name evidence="5" type="ORF">NC99_19820</name>
</gene>
<dbReference type="GO" id="GO:0009073">
    <property type="term" value="P:aromatic amino acid family biosynthetic process"/>
    <property type="evidence" value="ECO:0007669"/>
    <property type="project" value="UniProtKB-KW"/>
</dbReference>
<accession>A0A0L8V9G2</accession>
<keyword evidence="3" id="KW-0028">Amino-acid biosynthesis</keyword>
<dbReference type="PATRIC" id="fig|1409788.3.peg.2050"/>
<dbReference type="GO" id="GO:0050661">
    <property type="term" value="F:NADP binding"/>
    <property type="evidence" value="ECO:0007669"/>
    <property type="project" value="TreeGrafter"/>
</dbReference>
<evidence type="ECO:0000313" key="6">
    <source>
        <dbReference type="Proteomes" id="UP000036958"/>
    </source>
</evidence>
<evidence type="ECO:0000256" key="3">
    <source>
        <dbReference type="ARBA" id="ARBA00023141"/>
    </source>
</evidence>
<evidence type="ECO:0000256" key="1">
    <source>
        <dbReference type="ARBA" id="ARBA00004871"/>
    </source>
</evidence>
<dbReference type="InterPro" id="IPR036291">
    <property type="entry name" value="NAD(P)-bd_dom_sf"/>
</dbReference>
<dbReference type="SUPFAM" id="SSF53223">
    <property type="entry name" value="Aminoacid dehydrogenase-like, N-terminal domain"/>
    <property type="match status" value="1"/>
</dbReference>
<protein>
    <submittedName>
        <fullName evidence="5">Shikimate 5-dehydrogenase</fullName>
        <ecNumber evidence="5">1.1.1.25</ecNumber>
    </submittedName>
</protein>
<proteinExistence type="predicted"/>
<keyword evidence="2 5" id="KW-0560">Oxidoreductase</keyword>
<dbReference type="CDD" id="cd01065">
    <property type="entry name" value="NAD_bind_Shikimate_DH"/>
    <property type="match status" value="1"/>
</dbReference>
<sequence length="249" mass="28365">MKTYGLIGYRLGYSFSKGFFQNKFEKEGLTNREYLNFELDQIDDFPAIFQTNDHIAGLNCTIPYKQAIIPFLDEIDEQAAEVGAVNTIKIIHDNNQIKLKGYNTDCYGFEHSILPMLTTKHQKALILGTGGASKAIKYVLNKHKIDFISATTKNELAPNELSYHQIDERILKEHLIIINATPLGTYPKVDNCPAIPYEFLTSDHVLYDLVYNPEETLFMKKGKSKGAATKNGLEMLHLQAEKAWKIWKE</sequence>
<dbReference type="EC" id="1.1.1.25" evidence="5"/>
<dbReference type="Gene3D" id="3.40.50.10860">
    <property type="entry name" value="Leucine Dehydrogenase, chain A, domain 1"/>
    <property type="match status" value="1"/>
</dbReference>
<dbReference type="RefSeq" id="WP_053182598.1">
    <property type="nucleotide sequence ID" value="NZ_LGIA01000148.1"/>
</dbReference>
<evidence type="ECO:0000256" key="2">
    <source>
        <dbReference type="ARBA" id="ARBA00023002"/>
    </source>
</evidence>
<dbReference type="InterPro" id="IPR013708">
    <property type="entry name" value="Shikimate_DH-bd_N"/>
</dbReference>
<dbReference type="OrthoDB" id="9792692at2"/>
<name>A0A0L8V9G2_9BACT</name>
<dbReference type="GO" id="GO:0009423">
    <property type="term" value="P:chorismate biosynthetic process"/>
    <property type="evidence" value="ECO:0007669"/>
    <property type="project" value="TreeGrafter"/>
</dbReference>
<reference evidence="6" key="1">
    <citation type="submission" date="2015-07" db="EMBL/GenBank/DDBJ databases">
        <title>Genome sequencing of Sunxiuqinia dokdonensis strain SK.</title>
        <authorList>
            <person name="Ahn S."/>
            <person name="Kim B.-C."/>
        </authorList>
    </citation>
    <scope>NUCLEOTIDE SEQUENCE [LARGE SCALE GENOMIC DNA]</scope>
    <source>
        <strain evidence="6">SK</strain>
    </source>
</reference>
<comment type="caution">
    <text evidence="5">The sequence shown here is derived from an EMBL/GenBank/DDBJ whole genome shotgun (WGS) entry which is preliminary data.</text>
</comment>
<dbReference type="STRING" id="1409788.NC99_19820"/>
<dbReference type="InterPro" id="IPR022893">
    <property type="entry name" value="Shikimate_DH_fam"/>
</dbReference>
<dbReference type="PANTHER" id="PTHR21089:SF1">
    <property type="entry name" value="BIFUNCTIONAL 3-DEHYDROQUINATE DEHYDRATASE_SHIKIMATE DEHYDROGENASE, CHLOROPLASTIC"/>
    <property type="match status" value="1"/>
</dbReference>
<dbReference type="InterPro" id="IPR046346">
    <property type="entry name" value="Aminoacid_DH-like_N_sf"/>
</dbReference>
<comment type="pathway">
    <text evidence="1">Metabolic intermediate biosynthesis; chorismate biosynthesis; chorismate from D-erythrose 4-phosphate and phosphoenolpyruvate: step 4/7.</text>
</comment>
<dbReference type="Proteomes" id="UP000036958">
    <property type="component" value="Unassembled WGS sequence"/>
</dbReference>
<keyword evidence="6" id="KW-1185">Reference proteome</keyword>
<dbReference type="Gene3D" id="3.40.50.720">
    <property type="entry name" value="NAD(P)-binding Rossmann-like Domain"/>
    <property type="match status" value="1"/>
</dbReference>
<evidence type="ECO:0000259" key="4">
    <source>
        <dbReference type="Pfam" id="PF08501"/>
    </source>
</evidence>
<dbReference type="SUPFAM" id="SSF51735">
    <property type="entry name" value="NAD(P)-binding Rossmann-fold domains"/>
    <property type="match status" value="1"/>
</dbReference>
<dbReference type="EMBL" id="LGIA01000148">
    <property type="protein sequence ID" value="KOH45120.1"/>
    <property type="molecule type" value="Genomic_DNA"/>
</dbReference>
<evidence type="ECO:0000313" key="5">
    <source>
        <dbReference type="EMBL" id="KOH45120.1"/>
    </source>
</evidence>
<dbReference type="GO" id="GO:0005829">
    <property type="term" value="C:cytosol"/>
    <property type="evidence" value="ECO:0007669"/>
    <property type="project" value="TreeGrafter"/>
</dbReference>
<dbReference type="GO" id="GO:0019632">
    <property type="term" value="P:shikimate metabolic process"/>
    <property type="evidence" value="ECO:0007669"/>
    <property type="project" value="TreeGrafter"/>
</dbReference>
<dbReference type="AlphaFoldDB" id="A0A0L8V9G2"/>
<organism evidence="5 6">
    <name type="scientific">Sunxiuqinia dokdonensis</name>
    <dbReference type="NCBI Taxonomy" id="1409788"/>
    <lineage>
        <taxon>Bacteria</taxon>
        <taxon>Pseudomonadati</taxon>
        <taxon>Bacteroidota</taxon>
        <taxon>Bacteroidia</taxon>
        <taxon>Marinilabiliales</taxon>
        <taxon>Prolixibacteraceae</taxon>
        <taxon>Sunxiuqinia</taxon>
    </lineage>
</organism>
<dbReference type="GO" id="GO:0004764">
    <property type="term" value="F:shikimate 3-dehydrogenase (NADP+) activity"/>
    <property type="evidence" value="ECO:0007669"/>
    <property type="project" value="UniProtKB-EC"/>
</dbReference>
<dbReference type="Pfam" id="PF08501">
    <property type="entry name" value="Shikimate_dh_N"/>
    <property type="match status" value="1"/>
</dbReference>
<dbReference type="PANTHER" id="PTHR21089">
    <property type="entry name" value="SHIKIMATE DEHYDROGENASE"/>
    <property type="match status" value="1"/>
</dbReference>